<dbReference type="PANTHER" id="PTHR13140">
    <property type="entry name" value="MYOSIN"/>
    <property type="match status" value="1"/>
</dbReference>
<dbReference type="Gene3D" id="1.20.120.720">
    <property type="entry name" value="Myosin VI head, motor domain, U50 subdomain"/>
    <property type="match status" value="2"/>
</dbReference>
<protein>
    <submittedName>
        <fullName evidence="8">Myosin heavy chain-like protein</fullName>
    </submittedName>
</protein>
<keyword evidence="1 6" id="KW-0547">Nucleotide-binding</keyword>
<evidence type="ECO:0000256" key="6">
    <source>
        <dbReference type="PROSITE-ProRule" id="PRU00782"/>
    </source>
</evidence>
<evidence type="ECO:0000313" key="8">
    <source>
        <dbReference type="EMBL" id="KAK7241332.1"/>
    </source>
</evidence>
<dbReference type="SUPFAM" id="SSF52540">
    <property type="entry name" value="P-loop containing nucleoside triphosphate hydrolases"/>
    <property type="match status" value="1"/>
</dbReference>
<dbReference type="PROSITE" id="PS51456">
    <property type="entry name" value="MYOSIN_MOTOR"/>
    <property type="match status" value="1"/>
</dbReference>
<evidence type="ECO:0000256" key="4">
    <source>
        <dbReference type="ARBA" id="ARBA00023175"/>
    </source>
</evidence>
<keyword evidence="4 6" id="KW-0505">Motor protein</keyword>
<reference evidence="8 9" key="1">
    <citation type="submission" date="2024-03" db="EMBL/GenBank/DDBJ databases">
        <title>Aureococcus anophagefferens CCMP1851 and Kratosvirus quantuckense: Draft genome of a second virus-susceptible host strain in the model system.</title>
        <authorList>
            <person name="Chase E."/>
            <person name="Truchon A.R."/>
            <person name="Schepens W."/>
            <person name="Wilhelm S.W."/>
        </authorList>
    </citation>
    <scope>NUCLEOTIDE SEQUENCE [LARGE SCALE GENOMIC DNA]</scope>
    <source>
        <strain evidence="8 9">CCMP1851</strain>
    </source>
</reference>
<feature type="binding site" evidence="6">
    <location>
        <begin position="157"/>
        <end position="164"/>
    </location>
    <ligand>
        <name>ATP</name>
        <dbReference type="ChEBI" id="CHEBI:30616"/>
    </ligand>
</feature>
<evidence type="ECO:0000259" key="7">
    <source>
        <dbReference type="PROSITE" id="PS51456"/>
    </source>
</evidence>
<sequence length="1159" mass="122076">MDASWFWVPDDAEGFVAARLVSRNKRDNLVCVSRDGRTLDPAPASACYAIDDVASVDEPPPCDLVLLAEVSPASILHALRRRFEDDDIYTSLGSVLVALNPFKAIDGLYGPAALAHYGGGAGGALAPHVYDVAAAAYRGVRGGDAGSARSQSLVISGESGAGKTETTKHALAYLAFVAGSPGGVQERILAASPILEGLGNAKTSRNDNSGRLCGIQIFNPTSIRFGKFMELRFDASGAIASCGNTPYLLESGRVVGQAPGERNFHAFFQLRKGARGTLARALAIDREVFFYCGLPGDGRGGFDVAGADDAAAFVETCASLEAVGFDAGERDGLLKIVAAVLHLGDASFRDSDGPEDGSAADAAGRDALERAAACLGADAAALERALTLRTVEVKTGRRCSVTKVPLPPPQAAVARDAFARQLYAVPETTGGTPRPAKTSRARLYGALFEWTVGRVNESVGGGGAASSGPVVGVLDIFGFEIFTVNSFEQLLINFANEGLQRLFNRTVFDEEMALYEAEGVGQCVRLDYVDNADVLALLGGRRPPGVVEMLDEESKLPRGSSANFRARLAKRHAAHARFSTPRSASTAFFVEHYAGKVCYEAASFVEKNRDGVTGDMVAAFGDCTLPLVAACFAGRGAASKASVGAKFKKSLDALTATLGATEPHYVRCVKSNPRKAPGAMDYKLCLEQLTYAGVLEAVKIHQRGFPFRLDHVAFRRSYHAAVGLLADRAGAADRSKLFAGPPRAQCEALAAALAARDDAWPSGDLVVGRTRVLYRSGVHRRLEKRREAALALARATVVRALAAATTKRISDALRAAVRALADAMVAWDGGRIAATCDDLDRACASASRGRAAFFGLFLRASYVPAARRMLDFLARRAALDKELGGLLRGELGGDADFQTLVARCGAIEAGVAEAEGLRFRAVALGRVVQGAGPGDSENYGRAVAARDAVARVADVKRSLDLGLRDRDEDRLTAALGALDELRSDGKLAAGLWADDEARARRAAAEIVEQQRALVAEFQSAFASGDGAALASAVKSADEAARTRALSKKTRDARAAARTLLELRDFDARGAWDDAARLAGDDGAWAVGAWAAAVEGERPSRARRDGARDEVAAATVEAHYRAARKALALAPMDGRPDAVAAFDPNAGLDGDEWVDSDVLA</sequence>
<dbReference type="EMBL" id="JBBJCI010000203">
    <property type="protein sequence ID" value="KAK7241332.1"/>
    <property type="molecule type" value="Genomic_DNA"/>
</dbReference>
<dbReference type="CDD" id="cd00124">
    <property type="entry name" value="MYSc"/>
    <property type="match status" value="1"/>
</dbReference>
<keyword evidence="9" id="KW-1185">Reference proteome</keyword>
<comment type="caution">
    <text evidence="8">The sequence shown here is derived from an EMBL/GenBank/DDBJ whole genome shotgun (WGS) entry which is preliminary data.</text>
</comment>
<feature type="region of interest" description="Actin-binding" evidence="6">
    <location>
        <begin position="651"/>
        <end position="673"/>
    </location>
</feature>
<keyword evidence="5 6" id="KW-0009">Actin-binding</keyword>
<dbReference type="Pfam" id="PF00063">
    <property type="entry name" value="Myosin_head"/>
    <property type="match status" value="2"/>
</dbReference>
<proteinExistence type="inferred from homology"/>
<evidence type="ECO:0000256" key="5">
    <source>
        <dbReference type="ARBA" id="ARBA00023203"/>
    </source>
</evidence>
<keyword evidence="3 6" id="KW-0518">Myosin</keyword>
<accession>A0ABR1FYK3</accession>
<dbReference type="Proteomes" id="UP001363151">
    <property type="component" value="Unassembled WGS sequence"/>
</dbReference>
<evidence type="ECO:0000256" key="3">
    <source>
        <dbReference type="ARBA" id="ARBA00023123"/>
    </source>
</evidence>
<dbReference type="InterPro" id="IPR001609">
    <property type="entry name" value="Myosin_head_motor_dom-like"/>
</dbReference>
<evidence type="ECO:0000256" key="2">
    <source>
        <dbReference type="ARBA" id="ARBA00022840"/>
    </source>
</evidence>
<dbReference type="Gene3D" id="1.20.5.4820">
    <property type="match status" value="1"/>
</dbReference>
<name>A0ABR1FYK3_AURAN</name>
<evidence type="ECO:0000313" key="9">
    <source>
        <dbReference type="Proteomes" id="UP001363151"/>
    </source>
</evidence>
<keyword evidence="2 6" id="KW-0067">ATP-binding</keyword>
<organism evidence="8 9">
    <name type="scientific">Aureococcus anophagefferens</name>
    <name type="common">Harmful bloom alga</name>
    <dbReference type="NCBI Taxonomy" id="44056"/>
    <lineage>
        <taxon>Eukaryota</taxon>
        <taxon>Sar</taxon>
        <taxon>Stramenopiles</taxon>
        <taxon>Ochrophyta</taxon>
        <taxon>Pelagophyceae</taxon>
        <taxon>Pelagomonadales</taxon>
        <taxon>Pelagomonadaceae</taxon>
        <taxon>Aureococcus</taxon>
    </lineage>
</organism>
<dbReference type="InterPro" id="IPR036961">
    <property type="entry name" value="Kinesin_motor_dom_sf"/>
</dbReference>
<evidence type="ECO:0000256" key="1">
    <source>
        <dbReference type="ARBA" id="ARBA00022741"/>
    </source>
</evidence>
<dbReference type="InterPro" id="IPR027417">
    <property type="entry name" value="P-loop_NTPase"/>
</dbReference>
<comment type="similarity">
    <text evidence="6">Belongs to the TRAFAC class myosin-kinesin ATPase superfamily. Myosin family.</text>
</comment>
<dbReference type="Gene3D" id="1.20.58.530">
    <property type="match status" value="1"/>
</dbReference>
<dbReference type="PANTHER" id="PTHR13140:SF845">
    <property type="entry name" value="MYOSIN-LIKE PROTEIN"/>
    <property type="match status" value="1"/>
</dbReference>
<dbReference type="SMART" id="SM00242">
    <property type="entry name" value="MYSc"/>
    <property type="match status" value="1"/>
</dbReference>
<gene>
    <name evidence="8" type="ORF">SO694_00050244</name>
</gene>
<dbReference type="PRINTS" id="PR00193">
    <property type="entry name" value="MYOSINHEAVY"/>
</dbReference>
<feature type="domain" description="Myosin motor" evidence="7">
    <location>
        <begin position="59"/>
        <end position="787"/>
    </location>
</feature>
<dbReference type="Gene3D" id="3.40.850.10">
    <property type="entry name" value="Kinesin motor domain"/>
    <property type="match status" value="2"/>
</dbReference>